<feature type="transmembrane region" description="Helical" evidence="6">
    <location>
        <begin position="447"/>
        <end position="466"/>
    </location>
</feature>
<evidence type="ECO:0000256" key="4">
    <source>
        <dbReference type="ARBA" id="ARBA00022989"/>
    </source>
</evidence>
<reference evidence="7 8" key="1">
    <citation type="submission" date="2021-01" db="EMBL/GenBank/DDBJ databases">
        <title>C459-1 draft genome sequence.</title>
        <authorList>
            <person name="Zhang X.-F."/>
        </authorList>
    </citation>
    <scope>NUCLEOTIDE SEQUENCE [LARGE SCALE GENOMIC DNA]</scope>
    <source>
        <strain evidence="8">C459-1</strain>
    </source>
</reference>
<feature type="transmembrane region" description="Helical" evidence="6">
    <location>
        <begin position="295"/>
        <end position="315"/>
    </location>
</feature>
<evidence type="ECO:0000256" key="2">
    <source>
        <dbReference type="ARBA" id="ARBA00022475"/>
    </source>
</evidence>
<dbReference type="PANTHER" id="PTHR30250:SF26">
    <property type="entry name" value="PSMA PROTEIN"/>
    <property type="match status" value="1"/>
</dbReference>
<keyword evidence="3 6" id="KW-0812">Transmembrane</keyword>
<feature type="transmembrane region" description="Helical" evidence="6">
    <location>
        <begin position="140"/>
        <end position="162"/>
    </location>
</feature>
<gene>
    <name evidence="7" type="ORF">JKG61_00735</name>
</gene>
<comment type="caution">
    <text evidence="7">The sequence shown here is derived from an EMBL/GenBank/DDBJ whole genome shotgun (WGS) entry which is preliminary data.</text>
</comment>
<dbReference type="InterPro" id="IPR050833">
    <property type="entry name" value="Poly_Biosynth_Transport"/>
</dbReference>
<sequence>MLFNLVVALYTSRVVLEVLGAEDFGIYNVTGGVIAMFFFLTTSLSSSTQRFLTFEMGREGEGELARVFNVSFSIHLIIATLIIILGETIGLWFVQNKLVIPQGRMHAALIVYHLSIVMAVLGIINVPFTALIIARERMNVFAIVSIVETCLRLLIVFVLFMIAYDKLILYALLSGLISLLIFLIYQVVCRKNFCESRLKKLIWDKDLFKQIGGFAVWVMNGNLAVVGYTQGLNILLNLFFGPSVNAARGIGVQVQNAVTGFSSNFQTSINPQITKNYASGDLVYMHKLIITGSKLSFLLLFMISLPIVIEANFVLNQWLVSVPDYSVSFVRLTLVIALITTLSHSLIVAVHATGRLRKFQLIEGTILLIIVPIAYWCLKLGYPPESVYVVHLLVAVVAQIARVMIVLPMINMSVMDYINKIVLRIIPSLFLAALITVIPFYYMDENWLRLFMVCLTAGLSVVALSYTTALDTREKDVLTGLVKSFIK</sequence>
<feature type="transmembrane region" description="Helical" evidence="6">
    <location>
        <begin position="327"/>
        <end position="349"/>
    </location>
</feature>
<evidence type="ECO:0000313" key="8">
    <source>
        <dbReference type="Proteomes" id="UP000625283"/>
    </source>
</evidence>
<dbReference type="Proteomes" id="UP000625283">
    <property type="component" value="Unassembled WGS sequence"/>
</dbReference>
<keyword evidence="4 6" id="KW-1133">Transmembrane helix</keyword>
<proteinExistence type="predicted"/>
<keyword evidence="8" id="KW-1185">Reference proteome</keyword>
<protein>
    <recommendedName>
        <fullName evidence="9">Lipopolysaccharide biosynthesis protein</fullName>
    </recommendedName>
</protein>
<feature type="transmembrane region" description="Helical" evidence="6">
    <location>
        <begin position="168"/>
        <end position="188"/>
    </location>
</feature>
<evidence type="ECO:0000256" key="1">
    <source>
        <dbReference type="ARBA" id="ARBA00004651"/>
    </source>
</evidence>
<feature type="transmembrane region" description="Helical" evidence="6">
    <location>
        <begin position="388"/>
        <end position="409"/>
    </location>
</feature>
<evidence type="ECO:0000256" key="5">
    <source>
        <dbReference type="ARBA" id="ARBA00023136"/>
    </source>
</evidence>
<feature type="transmembrane region" description="Helical" evidence="6">
    <location>
        <begin position="421"/>
        <end position="441"/>
    </location>
</feature>
<evidence type="ECO:0000256" key="6">
    <source>
        <dbReference type="SAM" id="Phobius"/>
    </source>
</evidence>
<comment type="subcellular location">
    <subcellularLocation>
        <location evidence="1">Cell membrane</location>
        <topology evidence="1">Multi-pass membrane protein</topology>
    </subcellularLocation>
</comment>
<feature type="transmembrane region" description="Helical" evidence="6">
    <location>
        <begin position="106"/>
        <end position="133"/>
    </location>
</feature>
<feature type="transmembrane region" description="Helical" evidence="6">
    <location>
        <begin position="24"/>
        <end position="46"/>
    </location>
</feature>
<evidence type="ECO:0000313" key="7">
    <source>
        <dbReference type="EMBL" id="MBL1407266.1"/>
    </source>
</evidence>
<keyword evidence="2" id="KW-1003">Cell membrane</keyword>
<name>A0ABS1QXV8_9SPHI</name>
<dbReference type="RefSeq" id="WP_202101084.1">
    <property type="nucleotide sequence ID" value="NZ_JAERTY010000001.1"/>
</dbReference>
<accession>A0ABS1QXV8</accession>
<dbReference type="PANTHER" id="PTHR30250">
    <property type="entry name" value="PST FAMILY PREDICTED COLANIC ACID TRANSPORTER"/>
    <property type="match status" value="1"/>
</dbReference>
<feature type="transmembrane region" description="Helical" evidence="6">
    <location>
        <begin position="67"/>
        <end position="94"/>
    </location>
</feature>
<evidence type="ECO:0000256" key="3">
    <source>
        <dbReference type="ARBA" id="ARBA00022692"/>
    </source>
</evidence>
<evidence type="ECO:0008006" key="9">
    <source>
        <dbReference type="Google" id="ProtNLM"/>
    </source>
</evidence>
<dbReference type="EMBL" id="JAERTY010000001">
    <property type="protein sequence ID" value="MBL1407266.1"/>
    <property type="molecule type" value="Genomic_DNA"/>
</dbReference>
<feature type="transmembrane region" description="Helical" evidence="6">
    <location>
        <begin position="361"/>
        <end position="382"/>
    </location>
</feature>
<keyword evidence="5 6" id="KW-0472">Membrane</keyword>
<organism evidence="7 8">
    <name type="scientific">Sphingobacterium faecale</name>
    <dbReference type="NCBI Taxonomy" id="2803775"/>
    <lineage>
        <taxon>Bacteria</taxon>
        <taxon>Pseudomonadati</taxon>
        <taxon>Bacteroidota</taxon>
        <taxon>Sphingobacteriia</taxon>
        <taxon>Sphingobacteriales</taxon>
        <taxon>Sphingobacteriaceae</taxon>
        <taxon>Sphingobacterium</taxon>
    </lineage>
</organism>